<evidence type="ECO:0000313" key="7">
    <source>
        <dbReference type="Proteomes" id="UP000671879"/>
    </source>
</evidence>
<dbReference type="EMBL" id="CP072943">
    <property type="protein sequence ID" value="QTX32450.1"/>
    <property type="molecule type" value="Genomic_DNA"/>
</dbReference>
<dbReference type="Gene3D" id="3.30.360.10">
    <property type="entry name" value="Dihydrodipicolinate Reductase, domain 2"/>
    <property type="match status" value="1"/>
</dbReference>
<dbReference type="Proteomes" id="UP000671879">
    <property type="component" value="Chromosome"/>
</dbReference>
<gene>
    <name evidence="4 6" type="primary">argC</name>
    <name evidence="6" type="ORF">KAR29_00425</name>
</gene>
<protein>
    <recommendedName>
        <fullName evidence="4">N-acetyl-gamma-glutamyl-phosphate reductase</fullName>
        <shortName evidence="4">AGPR</shortName>
        <ecNumber evidence="4">1.2.1.38</ecNumber>
    </recommendedName>
    <alternativeName>
        <fullName evidence="4">N-acetyl-glutamate semialdehyde dehydrogenase</fullName>
        <shortName evidence="4">NAGSA dehydrogenase</shortName>
    </alternativeName>
</protein>
<dbReference type="GO" id="GO:0006526">
    <property type="term" value="P:L-arginine biosynthetic process"/>
    <property type="evidence" value="ECO:0007669"/>
    <property type="project" value="UniProtKB-UniRule"/>
</dbReference>
<dbReference type="GO" id="GO:0051287">
    <property type="term" value="F:NAD binding"/>
    <property type="evidence" value="ECO:0007669"/>
    <property type="project" value="InterPro"/>
</dbReference>
<dbReference type="Pfam" id="PF01118">
    <property type="entry name" value="Semialdhyde_dh"/>
    <property type="match status" value="1"/>
</dbReference>
<comment type="similarity">
    <text evidence="4">Belongs to the NAGSA dehydrogenase family. Type 1 subfamily.</text>
</comment>
<feature type="active site" evidence="4">
    <location>
        <position position="150"/>
    </location>
</feature>
<dbReference type="Pfam" id="PF22698">
    <property type="entry name" value="Semialdhyde_dhC_1"/>
    <property type="match status" value="1"/>
</dbReference>
<comment type="pathway">
    <text evidence="4">Amino-acid biosynthesis; L-arginine biosynthesis; N(2)-acetyl-L-ornithine from L-glutamate: step 3/4.</text>
</comment>
<accession>A0A9Q7AIM2</accession>
<feature type="domain" description="Semialdehyde dehydrogenase NAD-binding" evidence="5">
    <location>
        <begin position="3"/>
        <end position="142"/>
    </location>
</feature>
<dbReference type="EC" id="1.2.1.38" evidence="4"/>
<dbReference type="InterPro" id="IPR058924">
    <property type="entry name" value="AGPR_dimerisation_dom"/>
</dbReference>
<dbReference type="Gene3D" id="3.40.50.720">
    <property type="entry name" value="NAD(P)-binding Rossmann-like Domain"/>
    <property type="match status" value="1"/>
</dbReference>
<dbReference type="PANTHER" id="PTHR32338">
    <property type="entry name" value="N-ACETYL-GAMMA-GLUTAMYL-PHOSPHATE REDUCTASE, CHLOROPLASTIC-RELATED-RELATED"/>
    <property type="match status" value="1"/>
</dbReference>
<dbReference type="SUPFAM" id="SSF51735">
    <property type="entry name" value="NAD(P)-binding Rossmann-fold domains"/>
    <property type="match status" value="1"/>
</dbReference>
<proteinExistence type="inferred from homology"/>
<sequence length="346" mass="37644">MARVIIWGGTGLTGGELLRLLAGQEAMELVAVTSRRRAGQPLWTVHPHLRPDYPDLLFTAPDEAEGVAADLAFLALPHGSSFPVARRCLDRGLKVVDLSADFRLRDRSLRESWYGPGGAPQELVERAVYGLAELHRRELGQADLASGVGCNATALNLALFPLARAGLLETVRAECRVGSSEGGATPSEGGHHPFRSRALRIIEPFRHRHMAETLQELDLDASRLTMTVTAVEMVRGIQMAAHIGLSKRVVEADLWKLYRQAFKGEFFLHLTPARPAHLRFPDPRLVLGSNRALVGFALADDGRRLLVVSAIDNLVKGAAGSALQAANIMMGLDERQGLDLRPAYPA</sequence>
<evidence type="ECO:0000313" key="6">
    <source>
        <dbReference type="EMBL" id="QTX32450.1"/>
    </source>
</evidence>
<dbReference type="GO" id="GO:0005737">
    <property type="term" value="C:cytoplasm"/>
    <property type="evidence" value="ECO:0007669"/>
    <property type="project" value="UniProtKB-SubCell"/>
</dbReference>
<dbReference type="InterPro" id="IPR000534">
    <property type="entry name" value="Semialdehyde_DH_NAD-bd"/>
</dbReference>
<evidence type="ECO:0000256" key="3">
    <source>
        <dbReference type="ARBA" id="ARBA00023002"/>
    </source>
</evidence>
<dbReference type="GO" id="GO:0003942">
    <property type="term" value="F:N-acetyl-gamma-glutamyl-phosphate reductase activity"/>
    <property type="evidence" value="ECO:0007669"/>
    <property type="project" value="UniProtKB-UniRule"/>
</dbReference>
<evidence type="ECO:0000256" key="2">
    <source>
        <dbReference type="ARBA" id="ARBA00022857"/>
    </source>
</evidence>
<keyword evidence="4" id="KW-0055">Arginine biosynthesis</keyword>
<comment type="catalytic activity">
    <reaction evidence="4">
        <text>N-acetyl-L-glutamate 5-semialdehyde + phosphate + NADP(+) = N-acetyl-L-glutamyl 5-phosphate + NADPH + H(+)</text>
        <dbReference type="Rhea" id="RHEA:21588"/>
        <dbReference type="ChEBI" id="CHEBI:15378"/>
        <dbReference type="ChEBI" id="CHEBI:29123"/>
        <dbReference type="ChEBI" id="CHEBI:43474"/>
        <dbReference type="ChEBI" id="CHEBI:57783"/>
        <dbReference type="ChEBI" id="CHEBI:57936"/>
        <dbReference type="ChEBI" id="CHEBI:58349"/>
        <dbReference type="EC" id="1.2.1.38"/>
    </reaction>
</comment>
<dbReference type="CDD" id="cd23939">
    <property type="entry name" value="AGPR_1_C_LysY"/>
    <property type="match status" value="1"/>
</dbReference>
<dbReference type="AlphaFoldDB" id="A0A9Q7AIM2"/>
<dbReference type="PANTHER" id="PTHR32338:SF11">
    <property type="entry name" value="[LYSW]-L-2-AMINOADIPATE_[LYSW]-L-GLUTAMATE PHOSPHATE REDUCTASE-RELATED"/>
    <property type="match status" value="1"/>
</dbReference>
<name>A0A9Q7AIM2_9BACT</name>
<keyword evidence="7" id="KW-1185">Reference proteome</keyword>
<dbReference type="HAMAP" id="MF_00150">
    <property type="entry name" value="ArgC_type1"/>
    <property type="match status" value="1"/>
</dbReference>
<comment type="function">
    <text evidence="4">Catalyzes the NADPH-dependent reduction of N-acetyl-5-glutamyl phosphate to yield N-acetyl-L-glutamate 5-semialdehyde.</text>
</comment>
<dbReference type="KEGG" id="aram:KAR29_00425"/>
<evidence type="ECO:0000256" key="1">
    <source>
        <dbReference type="ARBA" id="ARBA00022605"/>
    </source>
</evidence>
<keyword evidence="1 4" id="KW-0028">Amino-acid biosynthesis</keyword>
<dbReference type="SMART" id="SM00859">
    <property type="entry name" value="Semialdhyde_dh"/>
    <property type="match status" value="1"/>
</dbReference>
<keyword evidence="3 4" id="KW-0560">Oxidoreductase</keyword>
<evidence type="ECO:0000256" key="4">
    <source>
        <dbReference type="HAMAP-Rule" id="MF_00150"/>
    </source>
</evidence>
<reference evidence="7" key="1">
    <citation type="submission" date="2021-04" db="EMBL/GenBank/DDBJ databases">
        <title>A novel Synergistetes isolate from a pyrite-forming mixed culture.</title>
        <authorList>
            <person name="Bunk B."/>
            <person name="Sproer C."/>
            <person name="Spring S."/>
            <person name="Pester M."/>
        </authorList>
    </citation>
    <scope>NUCLEOTIDE SEQUENCE [LARGE SCALE GENOMIC DNA]</scope>
    <source>
        <strain evidence="7">J.5.4.2-T.3.5.2</strain>
    </source>
</reference>
<dbReference type="CDD" id="cd17895">
    <property type="entry name" value="AGPR_1_N"/>
    <property type="match status" value="1"/>
</dbReference>
<dbReference type="RefSeq" id="WP_274373686.1">
    <property type="nucleotide sequence ID" value="NZ_CP072943.1"/>
</dbReference>
<dbReference type="InterPro" id="IPR000706">
    <property type="entry name" value="AGPR_type-1"/>
</dbReference>
<keyword evidence="4" id="KW-0963">Cytoplasm</keyword>
<dbReference type="GO" id="GO:0070401">
    <property type="term" value="F:NADP+ binding"/>
    <property type="evidence" value="ECO:0007669"/>
    <property type="project" value="InterPro"/>
</dbReference>
<dbReference type="SUPFAM" id="SSF55347">
    <property type="entry name" value="Glyceraldehyde-3-phosphate dehydrogenase-like, C-terminal domain"/>
    <property type="match status" value="1"/>
</dbReference>
<comment type="subcellular location">
    <subcellularLocation>
        <location evidence="4">Cytoplasm</location>
    </subcellularLocation>
</comment>
<evidence type="ECO:0000259" key="5">
    <source>
        <dbReference type="SMART" id="SM00859"/>
    </source>
</evidence>
<dbReference type="InterPro" id="IPR050085">
    <property type="entry name" value="AGPR"/>
</dbReference>
<dbReference type="NCBIfam" id="TIGR01850">
    <property type="entry name" value="argC"/>
    <property type="match status" value="1"/>
</dbReference>
<organism evidence="6 7">
    <name type="scientific">Aminithiophilus ramosus</name>
    <dbReference type="NCBI Taxonomy" id="3029084"/>
    <lineage>
        <taxon>Bacteria</taxon>
        <taxon>Thermotogati</taxon>
        <taxon>Synergistota</taxon>
        <taxon>Synergistia</taxon>
        <taxon>Synergistales</taxon>
        <taxon>Aminithiophilaceae</taxon>
        <taxon>Aminithiophilus</taxon>
    </lineage>
</organism>
<dbReference type="InterPro" id="IPR036291">
    <property type="entry name" value="NAD(P)-bd_dom_sf"/>
</dbReference>
<keyword evidence="2 4" id="KW-0521">NADP</keyword>